<accession>A0ABX1EDY1</accession>
<organism evidence="1 2">
    <name type="scientific">Falsiroseomonas selenitidurans</name>
    <dbReference type="NCBI Taxonomy" id="2716335"/>
    <lineage>
        <taxon>Bacteria</taxon>
        <taxon>Pseudomonadati</taxon>
        <taxon>Pseudomonadota</taxon>
        <taxon>Alphaproteobacteria</taxon>
        <taxon>Acetobacterales</taxon>
        <taxon>Roseomonadaceae</taxon>
        <taxon>Falsiroseomonas</taxon>
    </lineage>
</organism>
<reference evidence="1 2" key="1">
    <citation type="submission" date="2020-03" db="EMBL/GenBank/DDBJ databases">
        <title>Roseomonas selenitidurans sp. nov. isolated from urban soil.</title>
        <authorList>
            <person name="Liu H."/>
        </authorList>
    </citation>
    <scope>NUCLEOTIDE SEQUENCE [LARGE SCALE GENOMIC DNA]</scope>
    <source>
        <strain evidence="1 2">BU-1</strain>
    </source>
</reference>
<dbReference type="RefSeq" id="WP_209318766.1">
    <property type="nucleotide sequence ID" value="NZ_JAAVNE010000064.1"/>
</dbReference>
<gene>
    <name evidence="1" type="ORF">HEQ75_24765</name>
</gene>
<dbReference type="EMBL" id="JAAVNE010000064">
    <property type="protein sequence ID" value="NKC34092.1"/>
    <property type="molecule type" value="Genomic_DNA"/>
</dbReference>
<keyword evidence="2" id="KW-1185">Reference proteome</keyword>
<comment type="caution">
    <text evidence="1">The sequence shown here is derived from an EMBL/GenBank/DDBJ whole genome shotgun (WGS) entry which is preliminary data.</text>
</comment>
<protein>
    <submittedName>
        <fullName evidence="1">Uncharacterized protein</fullName>
    </submittedName>
</protein>
<proteinExistence type="predicted"/>
<name>A0ABX1EDY1_9PROT</name>
<feature type="non-terminal residue" evidence="1">
    <location>
        <position position="1"/>
    </location>
</feature>
<sequence>PCDLELEQVAALAAEEGPVQSLGAWGCLATPRHALAIAYAGQAEPLEVPWQPGEPAAAIAARFDALHAAQRGHAPGGARRILAVRSLAEAALAPPPPPPPAAWTTRRHLADGTTLLDGPGATLRIPPGWGAAPRADGAMLLEPLA</sequence>
<evidence type="ECO:0000313" key="1">
    <source>
        <dbReference type="EMBL" id="NKC34092.1"/>
    </source>
</evidence>
<dbReference type="Proteomes" id="UP000787635">
    <property type="component" value="Unassembled WGS sequence"/>
</dbReference>
<evidence type="ECO:0000313" key="2">
    <source>
        <dbReference type="Proteomes" id="UP000787635"/>
    </source>
</evidence>